<dbReference type="Pfam" id="PF00512">
    <property type="entry name" value="HisKA"/>
    <property type="match status" value="1"/>
</dbReference>
<feature type="domain" description="Histidine kinase" evidence="8">
    <location>
        <begin position="93"/>
        <end position="310"/>
    </location>
</feature>
<dbReference type="PROSITE" id="PS50109">
    <property type="entry name" value="HIS_KIN"/>
    <property type="match status" value="1"/>
</dbReference>
<dbReference type="SMART" id="SM00388">
    <property type="entry name" value="HisKA"/>
    <property type="match status" value="1"/>
</dbReference>
<evidence type="ECO:0000256" key="2">
    <source>
        <dbReference type="ARBA" id="ARBA00004236"/>
    </source>
</evidence>
<dbReference type="CDD" id="cd00082">
    <property type="entry name" value="HisKA"/>
    <property type="match status" value="1"/>
</dbReference>
<dbReference type="SUPFAM" id="SSF55874">
    <property type="entry name" value="ATPase domain of HSP90 chaperone/DNA topoisomerase II/histidine kinase"/>
    <property type="match status" value="1"/>
</dbReference>
<evidence type="ECO:0000256" key="1">
    <source>
        <dbReference type="ARBA" id="ARBA00000085"/>
    </source>
</evidence>
<dbReference type="SUPFAM" id="SSF47384">
    <property type="entry name" value="Homodimeric domain of signal transducing histidine kinase"/>
    <property type="match status" value="1"/>
</dbReference>
<reference evidence="9 11" key="1">
    <citation type="journal article" date="2018" name="Elife">
        <title>Discovery and characterization of a prevalent human gut bacterial enzyme sufficient for the inactivation of a family of plant toxins.</title>
        <authorList>
            <person name="Koppel N."/>
            <person name="Bisanz J.E."/>
            <person name="Pandelia M.E."/>
            <person name="Turnbaugh P.J."/>
            <person name="Balskus E.P."/>
        </authorList>
    </citation>
    <scope>NUCLEOTIDE SEQUENCE [LARGE SCALE GENOMIC DNA]</scope>
    <source>
        <strain evidence="9 11">DSM 16107</strain>
    </source>
</reference>
<sequence>MTMVFAGLFALALAAAVWFVARLALLKRSLRQVNDELGEIVEHLEDSRIVKLPQPSAELEALLGTVNRALEGIRRQAVTYARREAQLKTQIESMSHDLRTPLTAIVGYLALVDEAELDDETRASLVTVRRKADALQRLIASFYELSQVQGAGAQLERAKVDAGRAAREAVTGQYRLLEQRGLRVELRLPERPLPVWGDAHALERVMENLVHNAGKYARSAFEVEAAVADEGRSVVVTCANDVDGLTAFEVGRLFEPFYTADAARSTESSGLGLAIARSLVEQMGGTLEAQLDKREGASWLRFRMELPAAG</sequence>
<dbReference type="Gene3D" id="3.30.565.10">
    <property type="entry name" value="Histidine kinase-like ATPase, C-terminal domain"/>
    <property type="match status" value="1"/>
</dbReference>
<evidence type="ECO:0000313" key="12">
    <source>
        <dbReference type="Proteomes" id="UP000270112"/>
    </source>
</evidence>
<dbReference type="CDD" id="cd00075">
    <property type="entry name" value="HATPase"/>
    <property type="match status" value="1"/>
</dbReference>
<dbReference type="InterPro" id="IPR005467">
    <property type="entry name" value="His_kinase_dom"/>
</dbReference>
<keyword evidence="5" id="KW-0808">Transferase</keyword>
<dbReference type="Proteomes" id="UP000270112">
    <property type="component" value="Unassembled WGS sequence"/>
</dbReference>
<dbReference type="EMBL" id="QICC01000094">
    <property type="protein sequence ID" value="RNM40251.1"/>
    <property type="molecule type" value="Genomic_DNA"/>
</dbReference>
<dbReference type="InterPro" id="IPR050736">
    <property type="entry name" value="Sensor_HK_Regulatory"/>
</dbReference>
<keyword evidence="4" id="KW-0597">Phosphoprotein</keyword>
<dbReference type="OrthoDB" id="9806130at2"/>
<dbReference type="GO" id="GO:0005886">
    <property type="term" value="C:plasma membrane"/>
    <property type="evidence" value="ECO:0007669"/>
    <property type="project" value="UniProtKB-SubCell"/>
</dbReference>
<dbReference type="InterPro" id="IPR004358">
    <property type="entry name" value="Sig_transdc_His_kin-like_C"/>
</dbReference>
<evidence type="ECO:0000313" key="10">
    <source>
        <dbReference type="EMBL" id="RNM40251.1"/>
    </source>
</evidence>
<dbReference type="RefSeq" id="WP_114547042.1">
    <property type="nucleotide sequence ID" value="NZ_PPTT01000023.1"/>
</dbReference>
<comment type="subcellular location">
    <subcellularLocation>
        <location evidence="2">Cell membrane</location>
    </subcellularLocation>
</comment>
<organism evidence="10 12">
    <name type="scientific">Eggerthella sinensis</name>
    <dbReference type="NCBI Taxonomy" id="242230"/>
    <lineage>
        <taxon>Bacteria</taxon>
        <taxon>Bacillati</taxon>
        <taxon>Actinomycetota</taxon>
        <taxon>Coriobacteriia</taxon>
        <taxon>Eggerthellales</taxon>
        <taxon>Eggerthellaceae</taxon>
        <taxon>Eggerthella</taxon>
    </lineage>
</organism>
<comment type="caution">
    <text evidence="10">The sequence shown here is derived from an EMBL/GenBank/DDBJ whole genome shotgun (WGS) entry which is preliminary data.</text>
</comment>
<dbReference type="AlphaFoldDB" id="A0A3N0ITC2"/>
<dbReference type="InterPro" id="IPR003594">
    <property type="entry name" value="HATPase_dom"/>
</dbReference>
<evidence type="ECO:0000313" key="11">
    <source>
        <dbReference type="Proteomes" id="UP000253817"/>
    </source>
</evidence>
<reference evidence="10" key="3">
    <citation type="journal article" date="2019" name="Microbiol. Resour. Announc.">
        <title>Draft Genome Sequences of Type Strains of Gordonibacter faecihominis, Paraeggerthella hongkongensis, Parvibacter caecicola,Slackia equolifaciens, Slackia faecicanis, and Slackia isoflavoniconvertens.</title>
        <authorList>
            <person name="Danylec N."/>
            <person name="Stoll D.A."/>
            <person name="Dotsch A."/>
            <person name="Huch M."/>
        </authorList>
    </citation>
    <scope>NUCLEOTIDE SEQUENCE</scope>
    <source>
        <strain evidence="10">DSM 16107</strain>
    </source>
</reference>
<evidence type="ECO:0000256" key="7">
    <source>
        <dbReference type="ARBA" id="ARBA00023012"/>
    </source>
</evidence>
<evidence type="ECO:0000256" key="6">
    <source>
        <dbReference type="ARBA" id="ARBA00022777"/>
    </source>
</evidence>
<dbReference type="EMBL" id="PPTT01000023">
    <property type="protein sequence ID" value="RDB67601.1"/>
    <property type="molecule type" value="Genomic_DNA"/>
</dbReference>
<keyword evidence="11" id="KW-1185">Reference proteome</keyword>
<name>A0A3N0ITC2_9ACTN</name>
<evidence type="ECO:0000256" key="5">
    <source>
        <dbReference type="ARBA" id="ARBA00022679"/>
    </source>
</evidence>
<evidence type="ECO:0000313" key="9">
    <source>
        <dbReference type="EMBL" id="RDB67601.1"/>
    </source>
</evidence>
<dbReference type="PANTHER" id="PTHR43711">
    <property type="entry name" value="TWO-COMPONENT HISTIDINE KINASE"/>
    <property type="match status" value="1"/>
</dbReference>
<dbReference type="PANTHER" id="PTHR43711:SF1">
    <property type="entry name" value="HISTIDINE KINASE 1"/>
    <property type="match status" value="1"/>
</dbReference>
<dbReference type="InterPro" id="IPR003661">
    <property type="entry name" value="HisK_dim/P_dom"/>
</dbReference>
<comment type="catalytic activity">
    <reaction evidence="1">
        <text>ATP + protein L-histidine = ADP + protein N-phospho-L-histidine.</text>
        <dbReference type="EC" id="2.7.13.3"/>
    </reaction>
</comment>
<dbReference type="SMART" id="SM00387">
    <property type="entry name" value="HATPase_c"/>
    <property type="match status" value="1"/>
</dbReference>
<dbReference type="Pfam" id="PF02518">
    <property type="entry name" value="HATPase_c"/>
    <property type="match status" value="1"/>
</dbReference>
<protein>
    <recommendedName>
        <fullName evidence="3">histidine kinase</fullName>
        <ecNumber evidence="3">2.7.13.3</ecNumber>
    </recommendedName>
</protein>
<dbReference type="PRINTS" id="PR00344">
    <property type="entry name" value="BCTRLSENSOR"/>
</dbReference>
<gene>
    <name evidence="9" type="ORF">C1876_12445</name>
    <name evidence="10" type="ORF">DMP09_15140</name>
</gene>
<dbReference type="GO" id="GO:0000155">
    <property type="term" value="F:phosphorelay sensor kinase activity"/>
    <property type="evidence" value="ECO:0007669"/>
    <property type="project" value="InterPro"/>
</dbReference>
<accession>A0A3N0ITC2</accession>
<proteinExistence type="predicted"/>
<dbReference type="InterPro" id="IPR036890">
    <property type="entry name" value="HATPase_C_sf"/>
</dbReference>
<keyword evidence="6 10" id="KW-0418">Kinase</keyword>
<dbReference type="EC" id="2.7.13.3" evidence="3"/>
<evidence type="ECO:0000256" key="3">
    <source>
        <dbReference type="ARBA" id="ARBA00012438"/>
    </source>
</evidence>
<dbReference type="Gene3D" id="1.10.287.130">
    <property type="match status" value="1"/>
</dbReference>
<dbReference type="Proteomes" id="UP000253817">
    <property type="component" value="Unassembled WGS sequence"/>
</dbReference>
<dbReference type="InterPro" id="IPR036097">
    <property type="entry name" value="HisK_dim/P_sf"/>
</dbReference>
<evidence type="ECO:0000259" key="8">
    <source>
        <dbReference type="PROSITE" id="PS50109"/>
    </source>
</evidence>
<reference evidence="12" key="2">
    <citation type="submission" date="2018-05" db="EMBL/GenBank/DDBJ databases">
        <title>Genome Sequencing of selected type strains of the family Eggerthellaceae.</title>
        <authorList>
            <person name="Danylec N."/>
            <person name="Stoll D.A."/>
            <person name="Doetsch A."/>
            <person name="Huch M."/>
        </authorList>
    </citation>
    <scope>NUCLEOTIDE SEQUENCE [LARGE SCALE GENOMIC DNA]</scope>
    <source>
        <strain evidence="12">DSM 16107</strain>
    </source>
</reference>
<evidence type="ECO:0000256" key="4">
    <source>
        <dbReference type="ARBA" id="ARBA00022553"/>
    </source>
</evidence>
<keyword evidence="7" id="KW-0902">Two-component regulatory system</keyword>